<evidence type="ECO:0000256" key="4">
    <source>
        <dbReference type="ARBA" id="ARBA00022722"/>
    </source>
</evidence>
<keyword evidence="5" id="KW-0479">Metal-binding</keyword>
<dbReference type="InterPro" id="IPR011856">
    <property type="entry name" value="tRNA_endonuc-like_dom_sf"/>
</dbReference>
<comment type="cofactor">
    <cofactor evidence="1">
        <name>Mg(2+)</name>
        <dbReference type="ChEBI" id="CHEBI:18420"/>
    </cofactor>
</comment>
<reference evidence="15 16" key="1">
    <citation type="journal article" date="2017" name="Front. Microbiol.">
        <title>New Insights into the Diversity of the Genus Faecalibacterium.</title>
        <authorList>
            <person name="Benevides L."/>
            <person name="Burman S."/>
            <person name="Martin R."/>
            <person name="Robert V."/>
            <person name="Thomas M."/>
            <person name="Miquel S."/>
            <person name="Chain F."/>
            <person name="Sokol H."/>
            <person name="Bermudez-Humaran L.G."/>
            <person name="Morrison M."/>
            <person name="Langella P."/>
            <person name="Azevedo V.A."/>
            <person name="Chatel J.M."/>
            <person name="Soares S."/>
        </authorList>
    </citation>
    <scope>NUCLEOTIDE SEQUENCE [LARGE SCALE GENOMIC DNA]</scope>
    <source>
        <strain evidence="16">CNCM I-4540</strain>
    </source>
</reference>
<keyword evidence="16" id="KW-1185">Reference proteome</keyword>
<evidence type="ECO:0000256" key="9">
    <source>
        <dbReference type="ARBA" id="ARBA00022842"/>
    </source>
</evidence>
<dbReference type="InterPro" id="IPR004612">
    <property type="entry name" value="Resolv_RecU"/>
</dbReference>
<evidence type="ECO:0000256" key="12">
    <source>
        <dbReference type="ARBA" id="ARBA00023447"/>
    </source>
</evidence>
<keyword evidence="14" id="KW-0472">Membrane</keyword>
<dbReference type="SUPFAM" id="SSF52980">
    <property type="entry name" value="Restriction endonuclease-like"/>
    <property type="match status" value="1"/>
</dbReference>
<evidence type="ECO:0000313" key="16">
    <source>
        <dbReference type="Proteomes" id="UP000220752"/>
    </source>
</evidence>
<evidence type="ECO:0000256" key="3">
    <source>
        <dbReference type="ARBA" id="ARBA00022490"/>
    </source>
</evidence>
<name>A0A2A6Z7W9_9FIRM</name>
<keyword evidence="3" id="KW-0963">Cytoplasm</keyword>
<keyword evidence="10" id="KW-0233">DNA recombination</keyword>
<keyword evidence="14" id="KW-1133">Transmembrane helix</keyword>
<dbReference type="Proteomes" id="UP000220752">
    <property type="component" value="Unassembled WGS sequence"/>
</dbReference>
<proteinExistence type="inferred from homology"/>
<dbReference type="Gene3D" id="3.40.1350.10">
    <property type="match status" value="1"/>
</dbReference>
<dbReference type="InterPro" id="IPR011335">
    <property type="entry name" value="Restrct_endonuc-II-like"/>
</dbReference>
<gene>
    <name evidence="15" type="ORF">CGS46_13215</name>
</gene>
<dbReference type="GO" id="GO:0004519">
    <property type="term" value="F:endonuclease activity"/>
    <property type="evidence" value="ECO:0007669"/>
    <property type="project" value="UniProtKB-KW"/>
</dbReference>
<sequence length="185" mass="21156">MTNREQEALRRSYRGKVSRCQGAFFEQMISAACNLYRERQIADIEKTPEPMQPTKDLGGGKFIAHYTGKGQADYKGFLWGGRAVNFEAKYTDSGKMMQDRVTKDQTERLERAQQYGGVAFVLCSFGSVAFYRIPWVVWRDMKGNFGRKYIMPADVEQYRVKIGAPGVPLFLEGLEAQSIEREEHS</sequence>
<keyword evidence="7" id="KW-0227">DNA damage</keyword>
<evidence type="ECO:0000256" key="10">
    <source>
        <dbReference type="ARBA" id="ARBA00023172"/>
    </source>
</evidence>
<comment type="caution">
    <text evidence="15">The sequence shown here is derived from an EMBL/GenBank/DDBJ whole genome shotgun (WGS) entry which is preliminary data.</text>
</comment>
<keyword evidence="8" id="KW-0378">Hydrolase</keyword>
<dbReference type="AlphaFoldDB" id="A0A2A6Z7W9"/>
<dbReference type="GO" id="GO:0003676">
    <property type="term" value="F:nucleic acid binding"/>
    <property type="evidence" value="ECO:0007669"/>
    <property type="project" value="InterPro"/>
</dbReference>
<evidence type="ECO:0000256" key="2">
    <source>
        <dbReference type="ARBA" id="ARBA00004496"/>
    </source>
</evidence>
<dbReference type="GO" id="GO:0005737">
    <property type="term" value="C:cytoplasm"/>
    <property type="evidence" value="ECO:0007669"/>
    <property type="project" value="UniProtKB-SubCell"/>
</dbReference>
<dbReference type="GO" id="GO:0016787">
    <property type="term" value="F:hydrolase activity"/>
    <property type="evidence" value="ECO:0007669"/>
    <property type="project" value="UniProtKB-KW"/>
</dbReference>
<evidence type="ECO:0000256" key="8">
    <source>
        <dbReference type="ARBA" id="ARBA00022801"/>
    </source>
</evidence>
<keyword evidence="11" id="KW-0234">DNA repair</keyword>
<evidence type="ECO:0000256" key="7">
    <source>
        <dbReference type="ARBA" id="ARBA00022763"/>
    </source>
</evidence>
<dbReference type="Pfam" id="PF03838">
    <property type="entry name" value="RecU"/>
    <property type="match status" value="1"/>
</dbReference>
<keyword evidence="6" id="KW-0255">Endonuclease</keyword>
<organism evidence="15 16">
    <name type="scientific">Faecalibacterium langellae</name>
    <dbReference type="NCBI Taxonomy" id="3435293"/>
    <lineage>
        <taxon>Bacteria</taxon>
        <taxon>Bacillati</taxon>
        <taxon>Bacillota</taxon>
        <taxon>Clostridia</taxon>
        <taxon>Eubacteriales</taxon>
        <taxon>Oscillospiraceae</taxon>
        <taxon>Faecalibacterium</taxon>
    </lineage>
</organism>
<evidence type="ECO:0000256" key="1">
    <source>
        <dbReference type="ARBA" id="ARBA00001946"/>
    </source>
</evidence>
<evidence type="ECO:0000256" key="6">
    <source>
        <dbReference type="ARBA" id="ARBA00022759"/>
    </source>
</evidence>
<evidence type="ECO:0000256" key="13">
    <source>
        <dbReference type="ARBA" id="ARBA00029523"/>
    </source>
</evidence>
<comment type="subcellular location">
    <subcellularLocation>
        <location evidence="2">Cytoplasm</location>
    </subcellularLocation>
</comment>
<accession>A0A2A6Z7W9</accession>
<evidence type="ECO:0000313" key="15">
    <source>
        <dbReference type="EMBL" id="PDX57475.1"/>
    </source>
</evidence>
<feature type="transmembrane region" description="Helical" evidence="14">
    <location>
        <begin position="115"/>
        <end position="138"/>
    </location>
</feature>
<dbReference type="GO" id="GO:0006310">
    <property type="term" value="P:DNA recombination"/>
    <property type="evidence" value="ECO:0007669"/>
    <property type="project" value="UniProtKB-KW"/>
</dbReference>
<comment type="similarity">
    <text evidence="12">Belongs to the RecU family.</text>
</comment>
<keyword evidence="9" id="KW-0460">Magnesium</keyword>
<keyword evidence="4" id="KW-0540">Nuclease</keyword>
<evidence type="ECO:0000256" key="14">
    <source>
        <dbReference type="SAM" id="Phobius"/>
    </source>
</evidence>
<dbReference type="GO" id="GO:0046872">
    <property type="term" value="F:metal ion binding"/>
    <property type="evidence" value="ECO:0007669"/>
    <property type="project" value="UniProtKB-KW"/>
</dbReference>
<dbReference type="GO" id="GO:0006281">
    <property type="term" value="P:DNA repair"/>
    <property type="evidence" value="ECO:0007669"/>
    <property type="project" value="UniProtKB-KW"/>
</dbReference>
<keyword evidence="14" id="KW-0812">Transmembrane</keyword>
<protein>
    <recommendedName>
        <fullName evidence="13">Holliday junction resolvase RecU</fullName>
    </recommendedName>
</protein>
<dbReference type="EMBL" id="NMTQ01000037">
    <property type="protein sequence ID" value="PDX57475.1"/>
    <property type="molecule type" value="Genomic_DNA"/>
</dbReference>
<evidence type="ECO:0000256" key="11">
    <source>
        <dbReference type="ARBA" id="ARBA00023204"/>
    </source>
</evidence>
<evidence type="ECO:0000256" key="5">
    <source>
        <dbReference type="ARBA" id="ARBA00022723"/>
    </source>
</evidence>